<dbReference type="EC" id="1.2.1.16" evidence="7"/>
<dbReference type="InterPro" id="IPR015590">
    <property type="entry name" value="Aldehyde_DH_dom"/>
</dbReference>
<evidence type="ECO:0000259" key="6">
    <source>
        <dbReference type="Pfam" id="PF00171"/>
    </source>
</evidence>
<dbReference type="InterPro" id="IPR016163">
    <property type="entry name" value="Ald_DH_C"/>
</dbReference>
<dbReference type="CDD" id="cd07102">
    <property type="entry name" value="ALDH_EDX86601"/>
    <property type="match status" value="1"/>
</dbReference>
<dbReference type="InterPro" id="IPR029510">
    <property type="entry name" value="Ald_DH_CS_GLU"/>
</dbReference>
<feature type="active site" evidence="4">
    <location>
        <position position="232"/>
    </location>
</feature>
<dbReference type="Gene3D" id="3.40.605.10">
    <property type="entry name" value="Aldehyde Dehydrogenase, Chain A, domain 1"/>
    <property type="match status" value="1"/>
</dbReference>
<gene>
    <name evidence="7" type="primary">sad</name>
    <name evidence="7" type="ORF">Mgrana_01472</name>
</gene>
<dbReference type="GO" id="GO:0009013">
    <property type="term" value="F:succinate-semialdehyde dehydrogenase [NAD(P)+] activity"/>
    <property type="evidence" value="ECO:0007669"/>
    <property type="project" value="UniProtKB-EC"/>
</dbReference>
<dbReference type="Pfam" id="PF00171">
    <property type="entry name" value="Aldedh"/>
    <property type="match status" value="1"/>
</dbReference>
<dbReference type="FunFam" id="3.40.309.10:FF:000009">
    <property type="entry name" value="Aldehyde dehydrogenase A"/>
    <property type="match status" value="1"/>
</dbReference>
<dbReference type="PANTHER" id="PTHR11699">
    <property type="entry name" value="ALDEHYDE DEHYDROGENASE-RELATED"/>
    <property type="match status" value="1"/>
</dbReference>
<organism evidence="7 8">
    <name type="scientific">Meiothermus granaticius NBRC 107808</name>
    <dbReference type="NCBI Taxonomy" id="1227551"/>
    <lineage>
        <taxon>Bacteria</taxon>
        <taxon>Thermotogati</taxon>
        <taxon>Deinococcota</taxon>
        <taxon>Deinococci</taxon>
        <taxon>Thermales</taxon>
        <taxon>Thermaceae</taxon>
        <taxon>Meiothermus</taxon>
    </lineage>
</organism>
<dbReference type="PROSITE" id="PS00687">
    <property type="entry name" value="ALDEHYDE_DEHYDR_GLU"/>
    <property type="match status" value="1"/>
</dbReference>
<dbReference type="Proteomes" id="UP000266178">
    <property type="component" value="Unassembled WGS sequence"/>
</dbReference>
<reference evidence="7 8" key="1">
    <citation type="submission" date="2018-08" db="EMBL/GenBank/DDBJ databases">
        <title>Meiothermus granaticius genome AF-68 sequencing project.</title>
        <authorList>
            <person name="Da Costa M.S."/>
            <person name="Albuquerque L."/>
            <person name="Raposo P."/>
            <person name="Froufe H.J.C."/>
            <person name="Barroso C.S."/>
            <person name="Egas C."/>
        </authorList>
    </citation>
    <scope>NUCLEOTIDE SEQUENCE [LARGE SCALE GENOMIC DNA]</scope>
    <source>
        <strain evidence="7 8">AF-68</strain>
    </source>
</reference>
<keyword evidence="8" id="KW-1185">Reference proteome</keyword>
<dbReference type="AlphaFoldDB" id="A0A399FC65"/>
<evidence type="ECO:0000256" key="1">
    <source>
        <dbReference type="ARBA" id="ARBA00009986"/>
    </source>
</evidence>
<protein>
    <submittedName>
        <fullName evidence="7">Succinate semialdehyde dehydrogenase [NAD(P)+] Sad</fullName>
        <ecNumber evidence="7">1.2.1.16</ecNumber>
    </submittedName>
</protein>
<dbReference type="RefSeq" id="WP_119356973.1">
    <property type="nucleotide sequence ID" value="NZ_BJXM01000020.1"/>
</dbReference>
<dbReference type="SUPFAM" id="SSF53720">
    <property type="entry name" value="ALDH-like"/>
    <property type="match status" value="1"/>
</dbReference>
<evidence type="ECO:0000313" key="8">
    <source>
        <dbReference type="Proteomes" id="UP000266178"/>
    </source>
</evidence>
<evidence type="ECO:0000256" key="2">
    <source>
        <dbReference type="ARBA" id="ARBA00022857"/>
    </source>
</evidence>
<dbReference type="FunFam" id="3.40.605.10:FF:000012">
    <property type="entry name" value="NAD-dependent succinate-semialdehyde dehydrogenase"/>
    <property type="match status" value="1"/>
</dbReference>
<dbReference type="OrthoDB" id="9804734at2"/>
<sequence length="465" mass="50781">MAETQVTLTPVDGSVYVERPIATPAEVERCLEAAVQAQRHWRTVSLSERAEICTRMVEALTRRVDQLALELTWQMGRPIRYTPKEIVGGFAERARYMIAAAYTALADVPTDPKEGFVRFIRREPLGVVLVLAPWNYPYLTSVNSVIPAIMAGNSVVLKHSAQTPLVAERYAEAFAEAGLPEGVFQYLYLSHPQVAQVIADPRIAFVAFTGSVEGGRAVQQAASHRFIGLGLELGGKDPAYVRADADLNFTLENLVDGAMFNSGQSCCGVKRIYVHQRHFKEFVEGFVALTLQYRLGNPLDPQTTLGPVVRSSAAEAIRAQVAEAVSQGAQALIDPRHFPADAPGTAYLAPQVLTGVDHRMRVMREETFGPVVGIMPVAGDAEALELMNDSAYGLTASIWSQDLEAALRLGEQLETGTCFQNRCDYLDPALAWTGVKDSGKGCTLSVVGYEQLTRPKSFHMRAVKP</sequence>
<accession>A0A399FC65</accession>
<evidence type="ECO:0000313" key="7">
    <source>
        <dbReference type="EMBL" id="RIH92572.1"/>
    </source>
</evidence>
<evidence type="ECO:0000256" key="5">
    <source>
        <dbReference type="RuleBase" id="RU003345"/>
    </source>
</evidence>
<evidence type="ECO:0000256" key="4">
    <source>
        <dbReference type="PROSITE-ProRule" id="PRU10007"/>
    </source>
</evidence>
<proteinExistence type="inferred from homology"/>
<comment type="similarity">
    <text evidence="1 5">Belongs to the aldehyde dehydrogenase family.</text>
</comment>
<keyword evidence="2" id="KW-0521">NADP</keyword>
<dbReference type="InterPro" id="IPR016161">
    <property type="entry name" value="Ald_DH/histidinol_DH"/>
</dbReference>
<name>A0A399FC65_9DEIN</name>
<feature type="domain" description="Aldehyde dehydrogenase" evidence="6">
    <location>
        <begin position="5"/>
        <end position="457"/>
    </location>
</feature>
<dbReference type="InterPro" id="IPR016162">
    <property type="entry name" value="Ald_DH_N"/>
</dbReference>
<keyword evidence="3 5" id="KW-0560">Oxidoreductase</keyword>
<dbReference type="EMBL" id="QWLB01000017">
    <property type="protein sequence ID" value="RIH92572.1"/>
    <property type="molecule type" value="Genomic_DNA"/>
</dbReference>
<evidence type="ECO:0000256" key="3">
    <source>
        <dbReference type="ARBA" id="ARBA00023002"/>
    </source>
</evidence>
<comment type="caution">
    <text evidence="7">The sequence shown here is derived from an EMBL/GenBank/DDBJ whole genome shotgun (WGS) entry which is preliminary data.</text>
</comment>
<dbReference type="Gene3D" id="3.40.309.10">
    <property type="entry name" value="Aldehyde Dehydrogenase, Chain A, domain 2"/>
    <property type="match status" value="1"/>
</dbReference>